<gene>
    <name evidence="5" type="ORF">Ssi02_71170</name>
</gene>
<evidence type="ECO:0000256" key="2">
    <source>
        <dbReference type="ARBA" id="ARBA00022448"/>
    </source>
</evidence>
<proteinExistence type="inferred from homology"/>
<protein>
    <submittedName>
        <fullName evidence="5">Sugar ABC transporter substrate-binding protein</fullName>
    </submittedName>
</protein>
<dbReference type="Pfam" id="PF01547">
    <property type="entry name" value="SBP_bac_1"/>
    <property type="match status" value="1"/>
</dbReference>
<dbReference type="CDD" id="cd14750">
    <property type="entry name" value="PBP2_TMBP"/>
    <property type="match status" value="1"/>
</dbReference>
<dbReference type="InterPro" id="IPR006059">
    <property type="entry name" value="SBP"/>
</dbReference>
<keyword evidence="6" id="KW-1185">Reference proteome</keyword>
<evidence type="ECO:0000313" key="6">
    <source>
        <dbReference type="Proteomes" id="UP000606172"/>
    </source>
</evidence>
<evidence type="ECO:0000256" key="4">
    <source>
        <dbReference type="SAM" id="SignalP"/>
    </source>
</evidence>
<dbReference type="Proteomes" id="UP000606172">
    <property type="component" value="Unassembled WGS sequence"/>
</dbReference>
<keyword evidence="3 4" id="KW-0732">Signal</keyword>
<sequence length="421" mass="46256">MQVKSGRPRRLGRTTVALTMLASLVACGSGETGVPEITLYHAPEQNLGAIVDNCTARAKGRYRIVYQLLPRGADDQRTQMVRRLAAEDDSMDILGLDVTWTQEFAGAEWILPWTGAHKAEVERGTLAGPLETAKYQGTLYAAPKNTNTQLLWYRTDLVDRPPATWSEMIDMSRRLKSEGKPYQVITMGAQYEGLVVLFNTLVASAGGEILNKDGTRAVLDAGAVRALEVLRDFAVSGVNDPSFTNAQEDEARLRFQSGHGAFQLNWPFVYPAMVEGAPELARKVRWARYPGVAPGRPSKVTIGGINLAVSRFSRHRELAFEAAACIRDAEHQLFSGIKDGLPPTIESVYSRPEMEKAYPMKEEILAQLKDAAVRPLTPAYQNVSTVMSAMLSPPSAIEPRRTADEMREALQAALESRGVLP</sequence>
<dbReference type="InterPro" id="IPR050490">
    <property type="entry name" value="Bact_solute-bd_prot1"/>
</dbReference>
<dbReference type="RefSeq" id="WP_204032071.1">
    <property type="nucleotide sequence ID" value="NZ_BOOW01000051.1"/>
</dbReference>
<feature type="signal peptide" evidence="4">
    <location>
        <begin position="1"/>
        <end position="28"/>
    </location>
</feature>
<accession>A0A919VAV2</accession>
<dbReference type="PROSITE" id="PS51257">
    <property type="entry name" value="PROKAR_LIPOPROTEIN"/>
    <property type="match status" value="1"/>
</dbReference>
<name>A0A919VAV2_9ACTN</name>
<dbReference type="PANTHER" id="PTHR43649:SF34">
    <property type="entry name" value="ABC TRANSPORTER PERIPLASMIC-BINDING PROTEIN YCJN-RELATED"/>
    <property type="match status" value="1"/>
</dbReference>
<feature type="chain" id="PRO_5037709889" evidence="4">
    <location>
        <begin position="29"/>
        <end position="421"/>
    </location>
</feature>
<dbReference type="Gene3D" id="3.40.190.10">
    <property type="entry name" value="Periplasmic binding protein-like II"/>
    <property type="match status" value="2"/>
</dbReference>
<organism evidence="5 6">
    <name type="scientific">Sinosporangium siamense</name>
    <dbReference type="NCBI Taxonomy" id="1367973"/>
    <lineage>
        <taxon>Bacteria</taxon>
        <taxon>Bacillati</taxon>
        <taxon>Actinomycetota</taxon>
        <taxon>Actinomycetes</taxon>
        <taxon>Streptosporangiales</taxon>
        <taxon>Streptosporangiaceae</taxon>
        <taxon>Sinosporangium</taxon>
    </lineage>
</organism>
<reference evidence="5" key="1">
    <citation type="submission" date="2021-01" db="EMBL/GenBank/DDBJ databases">
        <title>Whole genome shotgun sequence of Sinosporangium siamense NBRC 109515.</title>
        <authorList>
            <person name="Komaki H."/>
            <person name="Tamura T."/>
        </authorList>
    </citation>
    <scope>NUCLEOTIDE SEQUENCE</scope>
    <source>
        <strain evidence="5">NBRC 109515</strain>
    </source>
</reference>
<evidence type="ECO:0000256" key="1">
    <source>
        <dbReference type="ARBA" id="ARBA00008520"/>
    </source>
</evidence>
<dbReference type="SUPFAM" id="SSF53850">
    <property type="entry name" value="Periplasmic binding protein-like II"/>
    <property type="match status" value="1"/>
</dbReference>
<dbReference type="AlphaFoldDB" id="A0A919VAV2"/>
<evidence type="ECO:0000256" key="3">
    <source>
        <dbReference type="ARBA" id="ARBA00022729"/>
    </source>
</evidence>
<comment type="similarity">
    <text evidence="1">Belongs to the bacterial solute-binding protein 1 family.</text>
</comment>
<dbReference type="EMBL" id="BOOW01000051">
    <property type="protein sequence ID" value="GII96886.1"/>
    <property type="molecule type" value="Genomic_DNA"/>
</dbReference>
<comment type="caution">
    <text evidence="5">The sequence shown here is derived from an EMBL/GenBank/DDBJ whole genome shotgun (WGS) entry which is preliminary data.</text>
</comment>
<dbReference type="PANTHER" id="PTHR43649">
    <property type="entry name" value="ARABINOSE-BINDING PROTEIN-RELATED"/>
    <property type="match status" value="1"/>
</dbReference>
<evidence type="ECO:0000313" key="5">
    <source>
        <dbReference type="EMBL" id="GII96886.1"/>
    </source>
</evidence>
<keyword evidence="2" id="KW-0813">Transport</keyword>